<reference evidence="1" key="1">
    <citation type="submission" date="2023-03" db="EMBL/GenBank/DDBJ databases">
        <title>Massive genome expansion in bonnet fungi (Mycena s.s.) driven by repeated elements and novel gene families across ecological guilds.</title>
        <authorList>
            <consortium name="Lawrence Berkeley National Laboratory"/>
            <person name="Harder C.B."/>
            <person name="Miyauchi S."/>
            <person name="Viragh M."/>
            <person name="Kuo A."/>
            <person name="Thoen E."/>
            <person name="Andreopoulos B."/>
            <person name="Lu D."/>
            <person name="Skrede I."/>
            <person name="Drula E."/>
            <person name="Henrissat B."/>
            <person name="Morin E."/>
            <person name="Kohler A."/>
            <person name="Barry K."/>
            <person name="LaButti K."/>
            <person name="Morin E."/>
            <person name="Salamov A."/>
            <person name="Lipzen A."/>
            <person name="Mereny Z."/>
            <person name="Hegedus B."/>
            <person name="Baldrian P."/>
            <person name="Stursova M."/>
            <person name="Weitz H."/>
            <person name="Taylor A."/>
            <person name="Grigoriev I.V."/>
            <person name="Nagy L.G."/>
            <person name="Martin F."/>
            <person name="Kauserud H."/>
        </authorList>
    </citation>
    <scope>NUCLEOTIDE SEQUENCE</scope>
    <source>
        <strain evidence="1">9284</strain>
    </source>
</reference>
<sequence length="660" mass="74478">MSRDVPDEILHEIFSPALSVSDDEFSSHRHASLPPEALNEPSSSILVVCKRWLRIATPLLYKVVILRTRGQAQALEMALRSNPQLGLLIKKLRVEGGYGTSMDDILQATTNLTDICLSLNFEYKGGIQGLCRGLPLISPIRFILAYLPEIWDDDAELDILVGAIVGCIPEWKDLGVFEMPHDSLGGEANFNELVAEPLKDAKNLRSLVLSAYEQDLFFRGIIPEYLSTIASNPSLQEIRPKAPPRKRLSLGFVRVVQSNARLAELFDLRHVGILSKPFVYPPQLFADPKLEDTIWDRVLFHLFHIVNSPGQSLSDSDNDDADNDEPPEARSYLLVCKRFARLGTSYLYENPHLASVQSFQAFAQRLVDQPSLGLHVRRLGLDLYEDDADMVTIEKILARVPGLIEFNSDRRRWSPRILRELARHCGASIQILRVPIVESMEKTIDPAIFAQFPQMQSLTWQSHIAFNTAGGTNMTEVFSQLKDLSIAAACGSFHEVISEMRLPSLRTAHFYDYLVRTRNDPFLETHGGKLEELTVTPAHLSSRMLSLCVSVKVLTIAYVWGEEISLNTREVCDPHRSIERIVILAAEFAEWQLLQIFRSFNPSSFPALREIEHHGFDWASDVSPPSSALVQLANKFAARNIHLVTKKGGRWRPRRLYVDE</sequence>
<dbReference type="AlphaFoldDB" id="A0AAD7BJ52"/>
<protein>
    <submittedName>
        <fullName evidence="1">Uncharacterized protein</fullName>
    </submittedName>
</protein>
<keyword evidence="2" id="KW-1185">Reference proteome</keyword>
<gene>
    <name evidence="1" type="ORF">FB45DRAFT_798486</name>
</gene>
<proteinExistence type="predicted"/>
<dbReference type="Proteomes" id="UP001221142">
    <property type="component" value="Unassembled WGS sequence"/>
</dbReference>
<accession>A0AAD7BJ52</accession>
<organism evidence="1 2">
    <name type="scientific">Roridomyces roridus</name>
    <dbReference type="NCBI Taxonomy" id="1738132"/>
    <lineage>
        <taxon>Eukaryota</taxon>
        <taxon>Fungi</taxon>
        <taxon>Dikarya</taxon>
        <taxon>Basidiomycota</taxon>
        <taxon>Agaricomycotina</taxon>
        <taxon>Agaricomycetes</taxon>
        <taxon>Agaricomycetidae</taxon>
        <taxon>Agaricales</taxon>
        <taxon>Marasmiineae</taxon>
        <taxon>Mycenaceae</taxon>
        <taxon>Roridomyces</taxon>
    </lineage>
</organism>
<name>A0AAD7BJ52_9AGAR</name>
<dbReference type="EMBL" id="JARKIF010000015">
    <property type="protein sequence ID" value="KAJ7622494.1"/>
    <property type="molecule type" value="Genomic_DNA"/>
</dbReference>
<comment type="caution">
    <text evidence="1">The sequence shown here is derived from an EMBL/GenBank/DDBJ whole genome shotgun (WGS) entry which is preliminary data.</text>
</comment>
<evidence type="ECO:0000313" key="2">
    <source>
        <dbReference type="Proteomes" id="UP001221142"/>
    </source>
</evidence>
<evidence type="ECO:0000313" key="1">
    <source>
        <dbReference type="EMBL" id="KAJ7622494.1"/>
    </source>
</evidence>
<feature type="non-terminal residue" evidence="1">
    <location>
        <position position="1"/>
    </location>
</feature>